<comment type="caution">
    <text evidence="7">The sequence shown here is derived from an EMBL/GenBank/DDBJ whole genome shotgun (WGS) entry which is preliminary data.</text>
</comment>
<sequence>MALSDLLGNPADGNARHIRALAAPVVAADFLSAASRAASSAADLARHLQLPATQARIAALGAAYYGSSLRDGIVSDTCNALGIYAGQCLTLVVHLLEQEPLSAAAGRVPPLVPRLAAALRDSQLPGGVAPALLASPDSAPGLTLPGQGSEGGGADAGARWRGLDAVEVVGMGPGDGGPSSAGGYGGSIDDPRLSSYHHNTAIATVGMWNYGRQGLLTAPDDARLPPAPGVPPGLQLARAAASTAEALCRLSRGEGPAGAYTAEQRRQHWDGESCLHVLLPPRPPWNPPSPEEYPHWAESSAWVMAAACEGLEAVLAEQACAGELEATMAGSVAAVSLATALVAGLRGFAAASDPSNVPQTVRQEEALAVSLTSAGLIASLDHALRLAFAAADRAAAPGASENDRRLAEALEPVLFLAGRVLLLLNSCGVAAACDVSGVALTLAKRASLITRGLEAAAATGAPSAVPASLRGPVASPACLAHALGHCAALLRPGRGDLLTWGCESAAEPPSGGSSRSSAAGDAVEEERGAFFFQAAGRLAVRLGADVAAAAAAPADLESPLPLLAVTQRSAASALSASLHHVSALCAAPGSRAEARLLACQPHRLIAAACKLLITWQIAGTPYEDTRHSGNLRKDLSFAALQLAAHPLLSARVRRWLVPAGRGQAEAAGGGVEAAGAGAEATGAEAGGGTGGRGTTEEAEADAAFRSGATELLRWAKSVVAGGSLQPLRVPKELLWRPGDVISSPEEARRAAAAALRAPLPPPLAAPPEGRALLKLRVCGFPGCASFGGRSEGGLALKQCGGCKAVRYCGPGCQRAHWREGHKSECGAVSEAAARAAAIGVSD</sequence>
<evidence type="ECO:0000256" key="3">
    <source>
        <dbReference type="ARBA" id="ARBA00022833"/>
    </source>
</evidence>
<evidence type="ECO:0000313" key="7">
    <source>
        <dbReference type="EMBL" id="KAG2488162.1"/>
    </source>
</evidence>
<evidence type="ECO:0000256" key="5">
    <source>
        <dbReference type="SAM" id="MobiDB-lite"/>
    </source>
</evidence>
<keyword evidence="3" id="KW-0862">Zinc</keyword>
<keyword evidence="2 4" id="KW-0863">Zinc-finger</keyword>
<organism evidence="7 8">
    <name type="scientific">Edaphochlamys debaryana</name>
    <dbReference type="NCBI Taxonomy" id="47281"/>
    <lineage>
        <taxon>Eukaryota</taxon>
        <taxon>Viridiplantae</taxon>
        <taxon>Chlorophyta</taxon>
        <taxon>core chlorophytes</taxon>
        <taxon>Chlorophyceae</taxon>
        <taxon>CS clade</taxon>
        <taxon>Chlamydomonadales</taxon>
        <taxon>Chlamydomonadales incertae sedis</taxon>
        <taxon>Edaphochlamys</taxon>
    </lineage>
</organism>
<dbReference type="Gene3D" id="6.10.140.2220">
    <property type="match status" value="1"/>
</dbReference>
<gene>
    <name evidence="7" type="ORF">HYH03_013305</name>
</gene>
<dbReference type="InterPro" id="IPR002893">
    <property type="entry name" value="Znf_MYND"/>
</dbReference>
<dbReference type="OrthoDB" id="552275at2759"/>
<name>A0A835XNH5_9CHLO</name>
<evidence type="ECO:0000256" key="4">
    <source>
        <dbReference type="PROSITE-ProRule" id="PRU00134"/>
    </source>
</evidence>
<feature type="compositionally biased region" description="Gly residues" evidence="5">
    <location>
        <begin position="684"/>
        <end position="693"/>
    </location>
</feature>
<evidence type="ECO:0000256" key="1">
    <source>
        <dbReference type="ARBA" id="ARBA00022723"/>
    </source>
</evidence>
<dbReference type="Proteomes" id="UP000612055">
    <property type="component" value="Unassembled WGS sequence"/>
</dbReference>
<dbReference type="Pfam" id="PF01753">
    <property type="entry name" value="zf-MYND"/>
    <property type="match status" value="1"/>
</dbReference>
<feature type="region of interest" description="Disordered" evidence="5">
    <location>
        <begin position="680"/>
        <end position="699"/>
    </location>
</feature>
<protein>
    <recommendedName>
        <fullName evidence="6">MYND-type domain-containing protein</fullName>
    </recommendedName>
</protein>
<accession>A0A835XNH5</accession>
<dbReference type="EMBL" id="JAEHOE010000087">
    <property type="protein sequence ID" value="KAG2488162.1"/>
    <property type="molecule type" value="Genomic_DNA"/>
</dbReference>
<evidence type="ECO:0000313" key="8">
    <source>
        <dbReference type="Proteomes" id="UP000612055"/>
    </source>
</evidence>
<evidence type="ECO:0000259" key="6">
    <source>
        <dbReference type="PROSITE" id="PS50865"/>
    </source>
</evidence>
<keyword evidence="8" id="KW-1185">Reference proteome</keyword>
<evidence type="ECO:0000256" key="2">
    <source>
        <dbReference type="ARBA" id="ARBA00022771"/>
    </source>
</evidence>
<dbReference type="PROSITE" id="PS50865">
    <property type="entry name" value="ZF_MYND_2"/>
    <property type="match status" value="1"/>
</dbReference>
<reference evidence="7" key="1">
    <citation type="journal article" date="2020" name="bioRxiv">
        <title>Comparative genomics of Chlamydomonas.</title>
        <authorList>
            <person name="Craig R.J."/>
            <person name="Hasan A.R."/>
            <person name="Ness R.W."/>
            <person name="Keightley P.D."/>
        </authorList>
    </citation>
    <scope>NUCLEOTIDE SEQUENCE</scope>
    <source>
        <strain evidence="7">CCAP 11/70</strain>
    </source>
</reference>
<keyword evidence="1" id="KW-0479">Metal-binding</keyword>
<proteinExistence type="predicted"/>
<feature type="domain" description="MYND-type" evidence="6">
    <location>
        <begin position="783"/>
        <end position="825"/>
    </location>
</feature>
<dbReference type="GO" id="GO:0008270">
    <property type="term" value="F:zinc ion binding"/>
    <property type="evidence" value="ECO:0007669"/>
    <property type="project" value="UniProtKB-KW"/>
</dbReference>
<dbReference type="SUPFAM" id="SSF144232">
    <property type="entry name" value="HIT/MYND zinc finger-like"/>
    <property type="match status" value="1"/>
</dbReference>
<dbReference type="AlphaFoldDB" id="A0A835XNH5"/>